<feature type="signal peptide" evidence="2">
    <location>
        <begin position="1"/>
        <end position="22"/>
    </location>
</feature>
<accession>A0A7S3LFI7</accession>
<feature type="region of interest" description="Disordered" evidence="1">
    <location>
        <begin position="182"/>
        <end position="225"/>
    </location>
</feature>
<reference evidence="3" key="1">
    <citation type="submission" date="2021-01" db="EMBL/GenBank/DDBJ databases">
        <authorList>
            <person name="Corre E."/>
            <person name="Pelletier E."/>
            <person name="Niang G."/>
            <person name="Scheremetjew M."/>
            <person name="Finn R."/>
            <person name="Kale V."/>
            <person name="Holt S."/>
            <person name="Cochrane G."/>
            <person name="Meng A."/>
            <person name="Brown T."/>
            <person name="Cohen L."/>
        </authorList>
    </citation>
    <scope>NUCLEOTIDE SEQUENCE</scope>
    <source>
        <strain evidence="3">CCMP127</strain>
    </source>
</reference>
<evidence type="ECO:0000313" key="3">
    <source>
        <dbReference type="EMBL" id="CAE0422224.1"/>
    </source>
</evidence>
<dbReference type="AlphaFoldDB" id="A0A7S3LFI7"/>
<evidence type="ECO:0000256" key="1">
    <source>
        <dbReference type="SAM" id="MobiDB-lite"/>
    </source>
</evidence>
<name>A0A7S3LFI7_9STRA</name>
<keyword evidence="2" id="KW-0732">Signal</keyword>
<feature type="compositionally biased region" description="Low complexity" evidence="1">
    <location>
        <begin position="182"/>
        <end position="192"/>
    </location>
</feature>
<proteinExistence type="predicted"/>
<protein>
    <submittedName>
        <fullName evidence="3">Uncharacterized protein</fullName>
    </submittedName>
</protein>
<gene>
    <name evidence="3" type="ORF">ACOF00016_LOCUS18802</name>
</gene>
<dbReference type="EMBL" id="HBIM01025299">
    <property type="protein sequence ID" value="CAE0422224.1"/>
    <property type="molecule type" value="Transcribed_RNA"/>
</dbReference>
<evidence type="ECO:0000256" key="2">
    <source>
        <dbReference type="SAM" id="SignalP"/>
    </source>
</evidence>
<organism evidence="3">
    <name type="scientific">Amphora coffeiformis</name>
    <dbReference type="NCBI Taxonomy" id="265554"/>
    <lineage>
        <taxon>Eukaryota</taxon>
        <taxon>Sar</taxon>
        <taxon>Stramenopiles</taxon>
        <taxon>Ochrophyta</taxon>
        <taxon>Bacillariophyta</taxon>
        <taxon>Bacillariophyceae</taxon>
        <taxon>Bacillariophycidae</taxon>
        <taxon>Thalassiophysales</taxon>
        <taxon>Catenulaceae</taxon>
        <taxon>Amphora</taxon>
    </lineage>
</organism>
<sequence>MVRRRSFLVLLLVASRVRLASSLVPLKKVATPVITTLRTTVSTASPVGTMDVVKRSPRINKSSLYMAMHPSPLHDDSSNNIHHIWLAATALALAIAVSLGNPRPLLKGDFTDHYFGHHHHQQQHALHSSTHLVSKIEVTPLGGGGFGGFGIGPGLYPIPFGGFGFGFTVRHTPEPNPEQALSLQQQKLQSAQEHTRQLEAQVKSMEGQQQQQKTQESYRIRESKT</sequence>
<feature type="chain" id="PRO_5030727110" evidence="2">
    <location>
        <begin position="23"/>
        <end position="225"/>
    </location>
</feature>
<feature type="compositionally biased region" description="Basic and acidic residues" evidence="1">
    <location>
        <begin position="216"/>
        <end position="225"/>
    </location>
</feature>